<dbReference type="RefSeq" id="XP_031565860.1">
    <property type="nucleotide sequence ID" value="XM_031710000.1"/>
</dbReference>
<proteinExistence type="predicted"/>
<evidence type="ECO:0000313" key="7">
    <source>
        <dbReference type="Proteomes" id="UP000515163"/>
    </source>
</evidence>
<keyword evidence="2 4" id="KW-0238">DNA-binding</keyword>
<dbReference type="GO" id="GO:0005634">
    <property type="term" value="C:nucleus"/>
    <property type="evidence" value="ECO:0007669"/>
    <property type="project" value="UniProtKB-SubCell"/>
</dbReference>
<gene>
    <name evidence="8" type="primary">LOC116301007</name>
</gene>
<feature type="domain" description="HMG box" evidence="6">
    <location>
        <begin position="30"/>
        <end position="98"/>
    </location>
</feature>
<evidence type="ECO:0000256" key="2">
    <source>
        <dbReference type="ARBA" id="ARBA00023125"/>
    </source>
</evidence>
<dbReference type="OrthoDB" id="6247875at2759"/>
<comment type="subcellular location">
    <subcellularLocation>
        <location evidence="1">Nucleus</location>
    </subcellularLocation>
</comment>
<organism evidence="7 8">
    <name type="scientific">Actinia tenebrosa</name>
    <name type="common">Australian red waratah sea anemone</name>
    <dbReference type="NCBI Taxonomy" id="6105"/>
    <lineage>
        <taxon>Eukaryota</taxon>
        <taxon>Metazoa</taxon>
        <taxon>Cnidaria</taxon>
        <taxon>Anthozoa</taxon>
        <taxon>Hexacorallia</taxon>
        <taxon>Actiniaria</taxon>
        <taxon>Actiniidae</taxon>
        <taxon>Actinia</taxon>
    </lineage>
</organism>
<evidence type="ECO:0000313" key="8">
    <source>
        <dbReference type="RefSeq" id="XP_031565860.1"/>
    </source>
</evidence>
<evidence type="ECO:0000259" key="6">
    <source>
        <dbReference type="PROSITE" id="PS50118"/>
    </source>
</evidence>
<feature type="region of interest" description="Disordered" evidence="5">
    <location>
        <begin position="300"/>
        <end position="338"/>
    </location>
</feature>
<dbReference type="InParanoid" id="A0A6P8IGQ8"/>
<dbReference type="PANTHER" id="PTHR10270">
    <property type="entry name" value="SOX TRANSCRIPTION FACTOR"/>
    <property type="match status" value="1"/>
</dbReference>
<dbReference type="InterPro" id="IPR036910">
    <property type="entry name" value="HMG_box_dom_sf"/>
</dbReference>
<protein>
    <submittedName>
        <fullName evidence="8">Transcription factor SOX-21-like</fullName>
    </submittedName>
</protein>
<dbReference type="InterPro" id="IPR009071">
    <property type="entry name" value="HMG_box_dom"/>
</dbReference>
<dbReference type="GO" id="GO:0000978">
    <property type="term" value="F:RNA polymerase II cis-regulatory region sequence-specific DNA binding"/>
    <property type="evidence" value="ECO:0007669"/>
    <property type="project" value="TreeGrafter"/>
</dbReference>
<dbReference type="GeneID" id="116301007"/>
<name>A0A6P8IGQ8_ACTTE</name>
<reference evidence="8" key="1">
    <citation type="submission" date="2025-08" db="UniProtKB">
        <authorList>
            <consortium name="RefSeq"/>
        </authorList>
    </citation>
    <scope>IDENTIFICATION</scope>
    <source>
        <tissue evidence="8">Tentacle</tissue>
    </source>
</reference>
<dbReference type="KEGG" id="aten:116301007"/>
<dbReference type="FunFam" id="1.10.30.10:FF:000002">
    <property type="entry name" value="transcription factor Sox-2"/>
    <property type="match status" value="1"/>
</dbReference>
<evidence type="ECO:0000256" key="3">
    <source>
        <dbReference type="ARBA" id="ARBA00023242"/>
    </source>
</evidence>
<dbReference type="SUPFAM" id="SSF47095">
    <property type="entry name" value="HMG-box"/>
    <property type="match status" value="1"/>
</dbReference>
<dbReference type="Proteomes" id="UP000515163">
    <property type="component" value="Unplaced"/>
</dbReference>
<evidence type="ECO:0000256" key="4">
    <source>
        <dbReference type="PROSITE-ProRule" id="PRU00267"/>
    </source>
</evidence>
<dbReference type="AlphaFoldDB" id="A0A6P8IGQ8"/>
<dbReference type="PANTHER" id="PTHR10270:SF324">
    <property type="entry name" value="SOX DOMAIN-CONTAINING PROTEIN DICHAETE-RELATED"/>
    <property type="match status" value="1"/>
</dbReference>
<keyword evidence="3 4" id="KW-0539">Nucleus</keyword>
<feature type="compositionally biased region" description="Low complexity" evidence="5">
    <location>
        <begin position="307"/>
        <end position="317"/>
    </location>
</feature>
<dbReference type="GO" id="GO:0001228">
    <property type="term" value="F:DNA-binding transcription activator activity, RNA polymerase II-specific"/>
    <property type="evidence" value="ECO:0007669"/>
    <property type="project" value="TreeGrafter"/>
</dbReference>
<feature type="DNA-binding region" description="HMG box" evidence="4">
    <location>
        <begin position="30"/>
        <end position="98"/>
    </location>
</feature>
<dbReference type="PROSITE" id="PS50118">
    <property type="entry name" value="HMG_BOX_2"/>
    <property type="match status" value="1"/>
</dbReference>
<dbReference type="Pfam" id="PF00505">
    <property type="entry name" value="HMG_box"/>
    <property type="match status" value="1"/>
</dbReference>
<dbReference type="GO" id="GO:0030182">
    <property type="term" value="P:neuron differentiation"/>
    <property type="evidence" value="ECO:0007669"/>
    <property type="project" value="TreeGrafter"/>
</dbReference>
<dbReference type="Gene3D" id="1.10.30.10">
    <property type="entry name" value="High mobility group box domain"/>
    <property type="match status" value="1"/>
</dbReference>
<keyword evidence="7" id="KW-1185">Reference proteome</keyword>
<dbReference type="GO" id="GO:0000122">
    <property type="term" value="P:negative regulation of transcription by RNA polymerase II"/>
    <property type="evidence" value="ECO:0007669"/>
    <property type="project" value="TreeGrafter"/>
</dbReference>
<dbReference type="SMART" id="SM00398">
    <property type="entry name" value="HMG"/>
    <property type="match status" value="1"/>
</dbReference>
<evidence type="ECO:0000256" key="5">
    <source>
        <dbReference type="SAM" id="MobiDB-lite"/>
    </source>
</evidence>
<sequence length="363" mass="42454">MWYPTFGSWGAMNGTSVGLQNYDDDEDSHVKRPMNSFMIWAKVMRRKFAEENPKLHNAEISKLLGKSWNELTTKEKRPFVEKAERLRIRHMKEHPNYRYTPKRKGRQERRNGQRTLSSFIAPTFMNGVSNIMGPNHNIHLPLTPEPSPTEPLAAEDHYYSETSQYYPYNAVNTGEYGPARRAHTPESYFTSQQRKMESSIGYQYYNEHEYPYSGHSRVDENRELYSQYYAKQNLQNEAFRARNSEDHNKDSKSWRATFSESLASNQEPPYTRPSCIKDSYTARYGPYNAMNNTLRRQHDAFQHHTSRSSCRFSSVTSENGTEDGDGRTRRQENSGGAPVFEQLSDLLCDDLDRNEFDMYLKPY</sequence>
<dbReference type="InterPro" id="IPR050140">
    <property type="entry name" value="SRY-related_HMG-box_TF-like"/>
</dbReference>
<evidence type="ECO:0000256" key="1">
    <source>
        <dbReference type="ARBA" id="ARBA00004123"/>
    </source>
</evidence>
<accession>A0A6P8IGQ8</accession>
<dbReference type="PRINTS" id="PR00886">
    <property type="entry name" value="HIGHMOBLTY12"/>
</dbReference>
<dbReference type="CDD" id="cd22004">
    <property type="entry name" value="HMG-box_SOX"/>
    <property type="match status" value="1"/>
</dbReference>